<dbReference type="InterPro" id="IPR007737">
    <property type="entry name" value="Mga_HTH"/>
</dbReference>
<evidence type="ECO:0000259" key="6">
    <source>
        <dbReference type="PROSITE" id="PS51094"/>
    </source>
</evidence>
<evidence type="ECO:0000256" key="1">
    <source>
        <dbReference type="ARBA" id="ARBA00022679"/>
    </source>
</evidence>
<dbReference type="RefSeq" id="WP_118325530.1">
    <property type="nucleotide sequence ID" value="NZ_QRYQ01000017.1"/>
</dbReference>
<dbReference type="Pfam" id="PF08279">
    <property type="entry name" value="HTH_11"/>
    <property type="match status" value="1"/>
</dbReference>
<dbReference type="SUPFAM" id="SSF63520">
    <property type="entry name" value="PTS-regulatory domain, PRD"/>
    <property type="match status" value="1"/>
</dbReference>
<protein>
    <submittedName>
        <fullName evidence="9">Transcription antiterminator</fullName>
    </submittedName>
</protein>
<dbReference type="Gene3D" id="1.10.1790.10">
    <property type="entry name" value="PRD domain"/>
    <property type="match status" value="1"/>
</dbReference>
<evidence type="ECO:0000256" key="3">
    <source>
        <dbReference type="ARBA" id="ARBA00023015"/>
    </source>
</evidence>
<dbReference type="Gene3D" id="3.40.50.2300">
    <property type="match status" value="1"/>
</dbReference>
<evidence type="ECO:0000259" key="8">
    <source>
        <dbReference type="PROSITE" id="PS51372"/>
    </source>
</evidence>
<dbReference type="Pfam" id="PF00874">
    <property type="entry name" value="PRD"/>
    <property type="match status" value="1"/>
</dbReference>
<dbReference type="GO" id="GO:0006355">
    <property type="term" value="P:regulation of DNA-templated transcription"/>
    <property type="evidence" value="ECO:0007669"/>
    <property type="project" value="InterPro"/>
</dbReference>
<feature type="domain" description="PRD" evidence="8">
    <location>
        <begin position="284"/>
        <end position="391"/>
    </location>
</feature>
<dbReference type="InterPro" id="IPR036095">
    <property type="entry name" value="PTS_EIIB-like_sf"/>
</dbReference>
<reference evidence="9 10" key="1">
    <citation type="submission" date="2018-08" db="EMBL/GenBank/DDBJ databases">
        <title>A genome reference for cultivated species of the human gut microbiota.</title>
        <authorList>
            <person name="Zou Y."/>
            <person name="Xue W."/>
            <person name="Luo G."/>
        </authorList>
    </citation>
    <scope>NUCLEOTIDE SEQUENCE [LARGE SCALE GENOMIC DNA]</scope>
    <source>
        <strain evidence="9 10">AF15-20</strain>
    </source>
</reference>
<name>A0A395W9W9_9FIRM</name>
<comment type="caution">
    <text evidence="9">The sequence shown here is derived from an EMBL/GenBank/DDBJ whole genome shotgun (WGS) entry which is preliminary data.</text>
</comment>
<dbReference type="PROSITE" id="PS51099">
    <property type="entry name" value="PTS_EIIB_TYPE_2"/>
    <property type="match status" value="1"/>
</dbReference>
<keyword evidence="5" id="KW-0804">Transcription</keyword>
<dbReference type="PANTHER" id="PTHR30185">
    <property type="entry name" value="CRYPTIC BETA-GLUCOSIDE BGL OPERON ANTITERMINATOR"/>
    <property type="match status" value="1"/>
</dbReference>
<keyword evidence="3" id="KW-0805">Transcription regulation</keyword>
<dbReference type="Proteomes" id="UP000265489">
    <property type="component" value="Unassembled WGS sequence"/>
</dbReference>
<evidence type="ECO:0000313" key="9">
    <source>
        <dbReference type="EMBL" id="RGU90531.1"/>
    </source>
</evidence>
<accession>A0A395W9W9</accession>
<keyword evidence="2" id="KW-0677">Repeat</keyword>
<proteinExistence type="predicted"/>
<evidence type="ECO:0000256" key="4">
    <source>
        <dbReference type="ARBA" id="ARBA00023159"/>
    </source>
</evidence>
<dbReference type="InterPro" id="IPR036634">
    <property type="entry name" value="PRD_sf"/>
</dbReference>
<dbReference type="Gene3D" id="1.10.10.10">
    <property type="entry name" value="Winged helix-like DNA-binding domain superfamily/Winged helix DNA-binding domain"/>
    <property type="match status" value="1"/>
</dbReference>
<dbReference type="EMBL" id="QRYQ01000017">
    <property type="protein sequence ID" value="RGU90531.1"/>
    <property type="molecule type" value="Genomic_DNA"/>
</dbReference>
<dbReference type="InterPro" id="IPR036388">
    <property type="entry name" value="WH-like_DNA-bd_sf"/>
</dbReference>
<keyword evidence="1" id="KW-0808">Transferase</keyword>
<dbReference type="InterPro" id="IPR013011">
    <property type="entry name" value="PTS_EIIB_2"/>
</dbReference>
<dbReference type="PROSITE" id="PS51372">
    <property type="entry name" value="PRD_2"/>
    <property type="match status" value="1"/>
</dbReference>
<dbReference type="Pfam" id="PF00359">
    <property type="entry name" value="PTS_EIIA_2"/>
    <property type="match status" value="1"/>
</dbReference>
<organism evidence="9 10">
    <name type="scientific">Holdemanella biformis</name>
    <dbReference type="NCBI Taxonomy" id="1735"/>
    <lineage>
        <taxon>Bacteria</taxon>
        <taxon>Bacillati</taxon>
        <taxon>Bacillota</taxon>
        <taxon>Erysipelotrichia</taxon>
        <taxon>Erysipelotrichales</taxon>
        <taxon>Erysipelotrichaceae</taxon>
        <taxon>Holdemanella</taxon>
    </lineage>
</organism>
<dbReference type="GO" id="GO:0008982">
    <property type="term" value="F:protein-N(PI)-phosphohistidine-sugar phosphotransferase activity"/>
    <property type="evidence" value="ECO:0007669"/>
    <property type="project" value="InterPro"/>
</dbReference>
<dbReference type="Pfam" id="PF05043">
    <property type="entry name" value="Mga"/>
    <property type="match status" value="1"/>
</dbReference>
<dbReference type="AlphaFoldDB" id="A0A395W9W9"/>
<sequence>MSISYTLDKRCTEILNIVMYTTGYLKVQDLADDLEVSKRSVYYDISKINEWLVDNNIDPIIQERGKGIILHKEQVQAIQKTLNKKKNESILVFTPEERQRIEICSIITRNRPLYIEDFIDICQVSRNTIINDLKSVDAFLSHYALQLTYSIKTGYHIHGDTIKKRAVFFMLFPSLWHYYENHIIEAFDSERLYDILNCLKHIESELHAEYVSGILPALAMFISTIQNRNDIITFSDMDEEEIIETNEYNLVHKYFNDLKDYEQVYIALHLLGSRLQAVPVNVMKEEDKTYELAKSLVHEFERISYVFYDQEDELINAINAHLKTSLYRFKYGIQLGNPMLNNIKTEYEELFELTKRACNVLSKNLDCFISDAEVAYLTLHFGAFMPTQKANKHTFRILIICPNGIGTGNMLRQEVSTLVPQATEIKNLPLSSYEPEHDYDVVISTVMLPNEQKLIMVHPILTDQDRVAILRNCMATEPQAKMQIDDIMKIASNYINTEKLDDFHKDLQDYYSSIQIHKAPHKTYDRGLLDFLKDSHIQCVNSQVSWEEAIQISAQPLLDDGSISNDYINAIINDQRNKGLYMFLADDLVLAHSAIENGVNRLDVSMCTFKEPVSFLNGKKAKIIIVLCAEDKTKHIHVLNDVLNIFSKKKSIDQITSLSTPAEIYAYIDKHIEK</sequence>
<feature type="domain" description="PTS EIIB type-2" evidence="7">
    <location>
        <begin position="395"/>
        <end position="481"/>
    </location>
</feature>
<dbReference type="Gene3D" id="3.40.930.10">
    <property type="entry name" value="Mannitol-specific EII, Chain A"/>
    <property type="match status" value="1"/>
</dbReference>
<feature type="domain" description="PTS EIIA type-2" evidence="6">
    <location>
        <begin position="530"/>
        <end position="671"/>
    </location>
</feature>
<dbReference type="PROSITE" id="PS51094">
    <property type="entry name" value="PTS_EIIA_TYPE_2"/>
    <property type="match status" value="1"/>
</dbReference>
<dbReference type="SUPFAM" id="SSF52794">
    <property type="entry name" value="PTS system IIB component-like"/>
    <property type="match status" value="1"/>
</dbReference>
<dbReference type="CDD" id="cd05568">
    <property type="entry name" value="PTS_IIB_bgl_like"/>
    <property type="match status" value="1"/>
</dbReference>
<dbReference type="InterPro" id="IPR011608">
    <property type="entry name" value="PRD"/>
</dbReference>
<dbReference type="SUPFAM" id="SSF55804">
    <property type="entry name" value="Phoshotransferase/anion transport protein"/>
    <property type="match status" value="1"/>
</dbReference>
<gene>
    <name evidence="9" type="ORF">DWW32_08910</name>
</gene>
<dbReference type="InterPro" id="IPR013196">
    <property type="entry name" value="HTH_11"/>
</dbReference>
<dbReference type="InterPro" id="IPR050661">
    <property type="entry name" value="BglG_antiterminators"/>
</dbReference>
<dbReference type="GO" id="GO:0009401">
    <property type="term" value="P:phosphoenolpyruvate-dependent sugar phosphotransferase system"/>
    <property type="evidence" value="ECO:0007669"/>
    <property type="project" value="InterPro"/>
</dbReference>
<evidence type="ECO:0000256" key="2">
    <source>
        <dbReference type="ARBA" id="ARBA00022737"/>
    </source>
</evidence>
<dbReference type="InterPro" id="IPR016152">
    <property type="entry name" value="PTrfase/Anion_transptr"/>
</dbReference>
<dbReference type="PANTHER" id="PTHR30185:SF18">
    <property type="entry name" value="TRANSCRIPTIONAL REGULATOR MTLR"/>
    <property type="match status" value="1"/>
</dbReference>
<evidence type="ECO:0000256" key="5">
    <source>
        <dbReference type="ARBA" id="ARBA00023163"/>
    </source>
</evidence>
<keyword evidence="4" id="KW-0010">Activator</keyword>
<dbReference type="InterPro" id="IPR002178">
    <property type="entry name" value="PTS_EIIA_type-2_dom"/>
</dbReference>
<evidence type="ECO:0000259" key="7">
    <source>
        <dbReference type="PROSITE" id="PS51099"/>
    </source>
</evidence>
<evidence type="ECO:0000313" key="10">
    <source>
        <dbReference type="Proteomes" id="UP000265489"/>
    </source>
</evidence>